<name>A0A6A7BKU4_9PLEO</name>
<dbReference type="AlphaFoldDB" id="A0A6A7BKU4"/>
<proteinExistence type="predicted"/>
<organism evidence="3 4">
    <name type="scientific">Plenodomus tracheiphilus IPT5</name>
    <dbReference type="NCBI Taxonomy" id="1408161"/>
    <lineage>
        <taxon>Eukaryota</taxon>
        <taxon>Fungi</taxon>
        <taxon>Dikarya</taxon>
        <taxon>Ascomycota</taxon>
        <taxon>Pezizomycotina</taxon>
        <taxon>Dothideomycetes</taxon>
        <taxon>Pleosporomycetidae</taxon>
        <taxon>Pleosporales</taxon>
        <taxon>Pleosporineae</taxon>
        <taxon>Leptosphaeriaceae</taxon>
        <taxon>Plenodomus</taxon>
    </lineage>
</organism>
<dbReference type="Proteomes" id="UP000799423">
    <property type="component" value="Unassembled WGS sequence"/>
</dbReference>
<evidence type="ECO:0000256" key="2">
    <source>
        <dbReference type="SAM" id="MobiDB-lite"/>
    </source>
</evidence>
<keyword evidence="4" id="KW-1185">Reference proteome</keyword>
<protein>
    <recommendedName>
        <fullName evidence="5">Hamartin</fullName>
    </recommendedName>
</protein>
<dbReference type="Pfam" id="PF04388">
    <property type="entry name" value="Hamartin"/>
    <property type="match status" value="1"/>
</dbReference>
<feature type="compositionally biased region" description="Low complexity" evidence="2">
    <location>
        <begin position="987"/>
        <end position="1011"/>
    </location>
</feature>
<evidence type="ECO:0008006" key="5">
    <source>
        <dbReference type="Google" id="ProtNLM"/>
    </source>
</evidence>
<evidence type="ECO:0000313" key="4">
    <source>
        <dbReference type="Proteomes" id="UP000799423"/>
    </source>
</evidence>
<dbReference type="InterPro" id="IPR007483">
    <property type="entry name" value="Hamartin"/>
</dbReference>
<dbReference type="GO" id="GO:0032007">
    <property type="term" value="P:negative regulation of TOR signaling"/>
    <property type="evidence" value="ECO:0007669"/>
    <property type="project" value="TreeGrafter"/>
</dbReference>
<evidence type="ECO:0000256" key="1">
    <source>
        <dbReference type="SAM" id="Coils"/>
    </source>
</evidence>
<reference evidence="3" key="1">
    <citation type="submission" date="2020-01" db="EMBL/GenBank/DDBJ databases">
        <authorList>
            <consortium name="DOE Joint Genome Institute"/>
            <person name="Haridas S."/>
            <person name="Albert R."/>
            <person name="Binder M."/>
            <person name="Bloem J."/>
            <person name="Labutti K."/>
            <person name="Salamov A."/>
            <person name="Andreopoulos B."/>
            <person name="Baker S.E."/>
            <person name="Barry K."/>
            <person name="Bills G."/>
            <person name="Bluhm B.H."/>
            <person name="Cannon C."/>
            <person name="Castanera R."/>
            <person name="Culley D.E."/>
            <person name="Daum C."/>
            <person name="Ezra D."/>
            <person name="Gonzalez J.B."/>
            <person name="Henrissat B."/>
            <person name="Kuo A."/>
            <person name="Liang C."/>
            <person name="Lipzen A."/>
            <person name="Lutzoni F."/>
            <person name="Magnuson J."/>
            <person name="Mondo S."/>
            <person name="Nolan M."/>
            <person name="Ohm R."/>
            <person name="Pangilinan J."/>
            <person name="Park H.-J."/>
            <person name="Ramirez L."/>
            <person name="Alfaro M."/>
            <person name="Sun H."/>
            <person name="Tritt A."/>
            <person name="Yoshinaga Y."/>
            <person name="Zwiers L.-H."/>
            <person name="Turgeon B.G."/>
            <person name="Goodwin S.B."/>
            <person name="Spatafora J.W."/>
            <person name="Crous P.W."/>
            <person name="Grigoriev I.V."/>
        </authorList>
    </citation>
    <scope>NUCLEOTIDE SEQUENCE</scope>
    <source>
        <strain evidence="3">IPT5</strain>
    </source>
</reference>
<feature type="compositionally biased region" description="Polar residues" evidence="2">
    <location>
        <begin position="928"/>
        <end position="959"/>
    </location>
</feature>
<dbReference type="PANTHER" id="PTHR15154:SF2">
    <property type="entry name" value="HAMARTIN"/>
    <property type="match status" value="1"/>
</dbReference>
<dbReference type="GO" id="GO:0051726">
    <property type="term" value="P:regulation of cell cycle"/>
    <property type="evidence" value="ECO:0007669"/>
    <property type="project" value="TreeGrafter"/>
</dbReference>
<gene>
    <name evidence="3" type="ORF">T440DRAFT_513874</name>
</gene>
<dbReference type="PANTHER" id="PTHR15154">
    <property type="entry name" value="HAMARTIN"/>
    <property type="match status" value="1"/>
</dbReference>
<sequence>MSGSMRESLKALNTAFSAPSVPYPLPDELVATIENFLERYDDIDEHDAQRFHDDFHALYLRHVTGQPDKHGAFLSALRLLRPVITGETRLTTWWDLVLKPTIDGVGHKRLEIEDAREFVLSILVFDADTDTDGEHAHMSALFTKKLLDAYLARTNGPPSIEHTLSPENEFASHELESLIVAFGRTMPKALLLALDRLFVQKQHRIQALNLLSAFVRLQPPHLHLVLETELVQHLEKCLLIDTCATVMDLALVVLIMFLPHICAALTSDHHLEKMFLIYCRILCWDRLGAVEGVDSTAQYAESDSDDDEIEHGDSEQAWEQVQQSAEYQDSSPPTLVHYFTFLYGLFPLNFMSFIRKPRKYLKSLNFPGARDFDLDQDLIHSRTEPYRKVHLLHPNIFTTTLEEELSDNRWSKSDPADVVIECMDLCVAVSPTTQQPGPPPAAALPPVPDIPTRFTLDEDSTAAHDSEGSWRNTQSTFYVPGSDTEAPDALEMPLKSKSIKSVKSEVSMASPLLKSRDMTDSPTLPPARENKKHDTLAAHIATAQRVLAQQPSLDNFVQSIAGSNTPATGDFQNHTIASLQREIMLLRNDLNFERYLKLQHLSHIGQLQRKHIKEATAEAETQNLINSNKTLKARLAKANELYAQLKKETLTSRSQSKKWETDLSAKVRTYKESEKSWHSDEGSLRFELQRTQADYDQLKQIVERAEAEQLKAQQRTKALEYELEDYSSIRKELEAAQEKIFALEDQRREFHTLMQERNDLRNDLEIANMRLNSREQERERLIKAYERRMMELETRLQMSERNTGKPGQLPSSVQQMLDSALAASNAKMQQLKKTHYRLLEQYTELQMKYHDLEGQHQAETGQAYAQRRSGHVEYGRSQGISRNSILRQGSNFASNSRYLTPLSTDIDISEERDDYYSDQRPSDIMISPGSSATSATPGHQSRYESLQAQQRPQRSQTTPLPYPGFGGAMHPDFSGAHDASLNRGFHSQQQQQQSSSGPQSSGKSSFSVDTDGSGGGKDKKEKVDPKSEVRYYGRGGAQNIGKKKEKDAKKPSSSKTGGFRGLKGIM</sequence>
<feature type="region of interest" description="Disordered" evidence="2">
    <location>
        <begin position="857"/>
        <end position="876"/>
    </location>
</feature>
<feature type="coiled-coil region" evidence="1">
    <location>
        <begin position="688"/>
        <end position="802"/>
    </location>
</feature>
<accession>A0A6A7BKU4</accession>
<dbReference type="EMBL" id="MU006290">
    <property type="protein sequence ID" value="KAF2855782.1"/>
    <property type="molecule type" value="Genomic_DNA"/>
</dbReference>
<dbReference type="GO" id="GO:0033596">
    <property type="term" value="C:TSC1-TSC2 complex"/>
    <property type="evidence" value="ECO:0007669"/>
    <property type="project" value="TreeGrafter"/>
</dbReference>
<evidence type="ECO:0000313" key="3">
    <source>
        <dbReference type="EMBL" id="KAF2855782.1"/>
    </source>
</evidence>
<feature type="region of interest" description="Disordered" evidence="2">
    <location>
        <begin position="918"/>
        <end position="1066"/>
    </location>
</feature>
<feature type="compositionally biased region" description="Basic and acidic residues" evidence="2">
    <location>
        <begin position="1016"/>
        <end position="1031"/>
    </location>
</feature>
<dbReference type="OrthoDB" id="6022054at2759"/>
<keyword evidence="1" id="KW-0175">Coiled coil</keyword>